<feature type="region of interest" description="Disordered" evidence="1">
    <location>
        <begin position="166"/>
        <end position="186"/>
    </location>
</feature>
<reference evidence="2" key="1">
    <citation type="submission" date="2022-08" db="EMBL/GenBank/DDBJ databases">
        <authorList>
            <consortium name="DOE Joint Genome Institute"/>
            <person name="Min B."/>
            <person name="Riley R."/>
            <person name="Sierra-Patev S."/>
            <person name="Naranjo-Ortiz M."/>
            <person name="Looney B."/>
            <person name="Konkel Z."/>
            <person name="Slot J.C."/>
            <person name="Sakamoto Y."/>
            <person name="Steenwyk J.L."/>
            <person name="Rokas A."/>
            <person name="Carro J."/>
            <person name="Camarero S."/>
            <person name="Ferreira P."/>
            <person name="Molpeceres G."/>
            <person name="Ruiz-Duenas F.J."/>
            <person name="Serrano A."/>
            <person name="Henrissat B."/>
            <person name="Drula E."/>
            <person name="Hughes K.W."/>
            <person name="Mata J.L."/>
            <person name="Ishikawa N.K."/>
            <person name="Vargas-Isla R."/>
            <person name="Ushijima S."/>
            <person name="Smith C.A."/>
            <person name="Ahrendt S."/>
            <person name="Andreopoulos W."/>
            <person name="He G."/>
            <person name="Labutti K."/>
            <person name="Lipzen A."/>
            <person name="Ng V."/>
            <person name="Sandor L."/>
            <person name="Barry K."/>
            <person name="Martinez A.T."/>
            <person name="Xiao Y."/>
            <person name="Gibbons J.G."/>
            <person name="Terashima K."/>
            <person name="Hibbett D.S."/>
            <person name="Grigoriev I.V."/>
        </authorList>
    </citation>
    <scope>NUCLEOTIDE SEQUENCE</scope>
    <source>
        <strain evidence="2">Sp2 HRB7682 ss15</strain>
    </source>
</reference>
<comment type="caution">
    <text evidence="2">The sequence shown here is derived from an EMBL/GenBank/DDBJ whole genome shotgun (WGS) entry which is preliminary data.</text>
</comment>
<evidence type="ECO:0008006" key="4">
    <source>
        <dbReference type="Google" id="ProtNLM"/>
    </source>
</evidence>
<proteinExistence type="predicted"/>
<reference evidence="2" key="2">
    <citation type="journal article" date="2023" name="Proc. Natl. Acad. Sci. U.S.A.">
        <title>A global phylogenomic analysis of the shiitake genus Lentinula.</title>
        <authorList>
            <person name="Sierra-Patev S."/>
            <person name="Min B."/>
            <person name="Naranjo-Ortiz M."/>
            <person name="Looney B."/>
            <person name="Konkel Z."/>
            <person name="Slot J.C."/>
            <person name="Sakamoto Y."/>
            <person name="Steenwyk J.L."/>
            <person name="Rokas A."/>
            <person name="Carro J."/>
            <person name="Camarero S."/>
            <person name="Ferreira P."/>
            <person name="Molpeceres G."/>
            <person name="Ruiz-Duenas F.J."/>
            <person name="Serrano A."/>
            <person name="Henrissat B."/>
            <person name="Drula E."/>
            <person name="Hughes K.W."/>
            <person name="Mata J.L."/>
            <person name="Ishikawa N.K."/>
            <person name="Vargas-Isla R."/>
            <person name="Ushijima S."/>
            <person name="Smith C.A."/>
            <person name="Donoghue J."/>
            <person name="Ahrendt S."/>
            <person name="Andreopoulos W."/>
            <person name="He G."/>
            <person name="LaButti K."/>
            <person name="Lipzen A."/>
            <person name="Ng V."/>
            <person name="Riley R."/>
            <person name="Sandor L."/>
            <person name="Barry K."/>
            <person name="Martinez A.T."/>
            <person name="Xiao Y."/>
            <person name="Gibbons J.G."/>
            <person name="Terashima K."/>
            <person name="Grigoriev I.V."/>
            <person name="Hibbett D."/>
        </authorList>
    </citation>
    <scope>NUCLEOTIDE SEQUENCE</scope>
    <source>
        <strain evidence="2">Sp2 HRB7682 ss15</strain>
    </source>
</reference>
<protein>
    <recommendedName>
        <fullName evidence="4">RING-type domain-containing protein</fullName>
    </recommendedName>
</protein>
<evidence type="ECO:0000256" key="1">
    <source>
        <dbReference type="SAM" id="MobiDB-lite"/>
    </source>
</evidence>
<dbReference type="AlphaFoldDB" id="A0A9W9AUT2"/>
<organism evidence="2 3">
    <name type="scientific">Lentinula lateritia</name>
    <dbReference type="NCBI Taxonomy" id="40482"/>
    <lineage>
        <taxon>Eukaryota</taxon>
        <taxon>Fungi</taxon>
        <taxon>Dikarya</taxon>
        <taxon>Basidiomycota</taxon>
        <taxon>Agaricomycotina</taxon>
        <taxon>Agaricomycetes</taxon>
        <taxon>Agaricomycetidae</taxon>
        <taxon>Agaricales</taxon>
        <taxon>Marasmiineae</taxon>
        <taxon>Omphalotaceae</taxon>
        <taxon>Lentinula</taxon>
    </lineage>
</organism>
<evidence type="ECO:0000313" key="2">
    <source>
        <dbReference type="EMBL" id="KAJ4488924.1"/>
    </source>
</evidence>
<accession>A0A9W9AUT2</accession>
<name>A0A9W9AUT2_9AGAR</name>
<evidence type="ECO:0000313" key="3">
    <source>
        <dbReference type="Proteomes" id="UP001150238"/>
    </source>
</evidence>
<dbReference type="EMBL" id="JANVFS010000008">
    <property type="protein sequence ID" value="KAJ4488924.1"/>
    <property type="molecule type" value="Genomic_DNA"/>
</dbReference>
<sequence length="468" mass="51631">MSYIAVAKKLSALPKKDRKGIMNYHERLLKSGIMSGTEIASALVTGQSHLNISACPGCIDSRSTESHVPPPRLRSLSKCAKCGALLCLSKGCKAWKLDEATTCSEHESKVYCRPCNGSGDELRLRPCPVDGCNRILCKDICQKECTGEPVDVAKVVRATLSTNDLMVDRRGEPPSKKQKMDTQPRHPPRLAPCSTCLPASIWRLCSNDSNCWSASRLICPDCSPKGGKKCVGNHPAWIYDSCACYSGDTPIWDCSSCGNSYCTECRSFSSKKCDQCGASEICKKCQQKQNRTPKDRKKMLSEDDYGLKLTSGCAEKFCDRVLLCQVCVTKRKEMTGSRKRKDQCAHCSDFFCEEHLESPCISCSAEFCSQCASGAEKCVLECGQIMCDRCYGNLKPEDRTSSKCQFQCGICSDFFCKKELADTCLDCGRGICEECSIDDLEECECGGGGHAAHRKRRELGRWLVGFSY</sequence>
<gene>
    <name evidence="2" type="ORF">C8J55DRAFT_317594</name>
</gene>
<feature type="compositionally biased region" description="Basic and acidic residues" evidence="1">
    <location>
        <begin position="166"/>
        <end position="184"/>
    </location>
</feature>
<dbReference type="Proteomes" id="UP001150238">
    <property type="component" value="Unassembled WGS sequence"/>
</dbReference>